<gene>
    <name evidence="1" type="ORF">MBAV_000265</name>
</gene>
<organism evidence="1 2">
    <name type="scientific">Candidatus Magnetobacterium bavaricum</name>
    <dbReference type="NCBI Taxonomy" id="29290"/>
    <lineage>
        <taxon>Bacteria</taxon>
        <taxon>Pseudomonadati</taxon>
        <taxon>Nitrospirota</taxon>
        <taxon>Thermodesulfovibrionia</taxon>
        <taxon>Thermodesulfovibrionales</taxon>
        <taxon>Candidatus Magnetobacteriaceae</taxon>
        <taxon>Candidatus Magnetobacterium</taxon>
    </lineage>
</organism>
<name>A0A0F3H049_9BACT</name>
<proteinExistence type="predicted"/>
<keyword evidence="2" id="KW-1185">Reference proteome</keyword>
<dbReference type="Proteomes" id="UP000033423">
    <property type="component" value="Unassembled WGS sequence"/>
</dbReference>
<protein>
    <submittedName>
        <fullName evidence="1">Uncharacterized protein</fullName>
    </submittedName>
</protein>
<sequence>MNTTLQQDHDHKPYVNNFFDRYKIGTIIKKSNFNKVKGFTPAFLFKLIPKSCK</sequence>
<comment type="caution">
    <text evidence="1">The sequence shown here is derived from an EMBL/GenBank/DDBJ whole genome shotgun (WGS) entry which is preliminary data.</text>
</comment>
<dbReference type="AlphaFoldDB" id="A0A0F3H049"/>
<dbReference type="EMBL" id="LACI01000124">
    <property type="protein sequence ID" value="KJU87541.1"/>
    <property type="molecule type" value="Genomic_DNA"/>
</dbReference>
<evidence type="ECO:0000313" key="1">
    <source>
        <dbReference type="EMBL" id="KJU87541.1"/>
    </source>
</evidence>
<evidence type="ECO:0000313" key="2">
    <source>
        <dbReference type="Proteomes" id="UP000033423"/>
    </source>
</evidence>
<accession>A0A0F3H049</accession>
<reference evidence="1 2" key="1">
    <citation type="submission" date="2015-02" db="EMBL/GenBank/DDBJ databases">
        <title>Single-cell genomics of uncultivated deep-branching MTB reveals a conserved set of magnetosome genes.</title>
        <authorList>
            <person name="Kolinko S."/>
            <person name="Richter M."/>
            <person name="Glockner F.O."/>
            <person name="Brachmann A."/>
            <person name="Schuler D."/>
        </authorList>
    </citation>
    <scope>NUCLEOTIDE SEQUENCE [LARGE SCALE GENOMIC DNA]</scope>
    <source>
        <strain evidence="1">TM-1</strain>
    </source>
</reference>